<evidence type="ECO:0000259" key="3">
    <source>
        <dbReference type="Pfam" id="PF07727"/>
    </source>
</evidence>
<feature type="compositionally biased region" description="Basic and acidic residues" evidence="2">
    <location>
        <begin position="153"/>
        <end position="169"/>
    </location>
</feature>
<proteinExistence type="predicted"/>
<organism evidence="4">
    <name type="scientific">Tanacetum cinerariifolium</name>
    <name type="common">Dalmatian daisy</name>
    <name type="synonym">Chrysanthemum cinerariifolium</name>
    <dbReference type="NCBI Taxonomy" id="118510"/>
    <lineage>
        <taxon>Eukaryota</taxon>
        <taxon>Viridiplantae</taxon>
        <taxon>Streptophyta</taxon>
        <taxon>Embryophyta</taxon>
        <taxon>Tracheophyta</taxon>
        <taxon>Spermatophyta</taxon>
        <taxon>Magnoliopsida</taxon>
        <taxon>eudicotyledons</taxon>
        <taxon>Gunneridae</taxon>
        <taxon>Pentapetalae</taxon>
        <taxon>asterids</taxon>
        <taxon>campanulids</taxon>
        <taxon>Asterales</taxon>
        <taxon>Asteraceae</taxon>
        <taxon>Asteroideae</taxon>
        <taxon>Anthemideae</taxon>
        <taxon>Anthemidinae</taxon>
        <taxon>Tanacetum</taxon>
    </lineage>
</organism>
<name>A0A699K2V6_TANCI</name>
<accession>A0A699K2V6</accession>
<protein>
    <recommendedName>
        <fullName evidence="3">Reverse transcriptase Ty1/copia-type domain-containing protein</fullName>
    </recommendedName>
</protein>
<dbReference type="EMBL" id="BKCJ010470548">
    <property type="protein sequence ID" value="GFA69559.1"/>
    <property type="molecule type" value="Genomic_DNA"/>
</dbReference>
<sequence>MNKLVKGNLVSGLPSKIFNNDHYCVACQKGKHHKATYWKGSRGNIAIPELYSKIELQKERIRLLLRALVIKTQNKTPYELLNGRTPRLDFIRPFGCLITILNTLDPLRKFEGKADEGFLVGYSVTSKAFREVSDQHYIVLSLWSSISSINKSSNDKPADDKPKDDTSSKTVEELLNKENQAYRDELDRLISQEKEASDAAEALRKEFEQGCMDRRGVTQAGSTNSFNIVSNLVNVTSTSGNFSVGKPSSPHLDAFIPANTLLHVDQDDFQIPDLEETDELQSTGVFNSAYDDDLDKFDSPVQSVGAEADFNNMESSTIISHIPTHRVHLDHPKDQMLGDLNSAVQTRRMAKKSSRAHAFLIYIHNQRRTNHKDYENCLFACFFSKMEPKKVYKNKKDERCIVVRNKARLVTQGHIQEEGIDYDEVFAPMAKIEAIRIFLAFASSMGFIVYQMDVKSAFLYGTIEEEVYVSQPLGFIDPQFPNKVYKMDVKSAFLYDTIEEEVYISQPPGFIDL</sequence>
<gene>
    <name evidence="4" type="ORF">Tci_641531</name>
</gene>
<feature type="region of interest" description="Disordered" evidence="2">
    <location>
        <begin position="150"/>
        <end position="169"/>
    </location>
</feature>
<dbReference type="InterPro" id="IPR013103">
    <property type="entry name" value="RVT_2"/>
</dbReference>
<reference evidence="4" key="1">
    <citation type="journal article" date="2019" name="Sci. Rep.">
        <title>Draft genome of Tanacetum cinerariifolium, the natural source of mosquito coil.</title>
        <authorList>
            <person name="Yamashiro T."/>
            <person name="Shiraishi A."/>
            <person name="Satake H."/>
            <person name="Nakayama K."/>
        </authorList>
    </citation>
    <scope>NUCLEOTIDE SEQUENCE</scope>
</reference>
<dbReference type="Pfam" id="PF07727">
    <property type="entry name" value="RVT_2"/>
    <property type="match status" value="1"/>
</dbReference>
<evidence type="ECO:0000256" key="1">
    <source>
        <dbReference type="SAM" id="Coils"/>
    </source>
</evidence>
<evidence type="ECO:0000256" key="2">
    <source>
        <dbReference type="SAM" id="MobiDB-lite"/>
    </source>
</evidence>
<evidence type="ECO:0000313" key="4">
    <source>
        <dbReference type="EMBL" id="GFA69559.1"/>
    </source>
</evidence>
<feature type="coiled-coil region" evidence="1">
    <location>
        <begin position="172"/>
        <end position="206"/>
    </location>
</feature>
<feature type="domain" description="Reverse transcriptase Ty1/copia-type" evidence="3">
    <location>
        <begin position="389"/>
        <end position="488"/>
    </location>
</feature>
<keyword evidence="1" id="KW-0175">Coiled coil</keyword>
<dbReference type="AlphaFoldDB" id="A0A699K2V6"/>
<comment type="caution">
    <text evidence="4">The sequence shown here is derived from an EMBL/GenBank/DDBJ whole genome shotgun (WGS) entry which is preliminary data.</text>
</comment>